<dbReference type="HOGENOM" id="CLU_2477656_0_0_6"/>
<keyword evidence="2" id="KW-1185">Reference proteome</keyword>
<dbReference type="EMBL" id="ACKY01000017">
    <property type="protein sequence ID" value="EEV89533.1"/>
    <property type="molecule type" value="Genomic_DNA"/>
</dbReference>
<proteinExistence type="predicted"/>
<protein>
    <submittedName>
        <fullName evidence="1">Uncharacterized protein</fullName>
    </submittedName>
</protein>
<dbReference type="AlphaFoldDB" id="C8N737"/>
<gene>
    <name evidence="1" type="ORF">HMPREF0198_0314</name>
</gene>
<accession>C8N737</accession>
<reference evidence="1 2" key="1">
    <citation type="submission" date="2009-08" db="EMBL/GenBank/DDBJ databases">
        <authorList>
            <person name="Qin X."/>
            <person name="Bachman B."/>
            <person name="Battles P."/>
            <person name="Bell A."/>
            <person name="Bess C."/>
            <person name="Bickham C."/>
            <person name="Chaboub L."/>
            <person name="Chen D."/>
            <person name="Coyle M."/>
            <person name="Deiros D.R."/>
            <person name="Dinh H."/>
            <person name="Forbes L."/>
            <person name="Fowler G."/>
            <person name="Francisco L."/>
            <person name="Fu Q."/>
            <person name="Gubbala S."/>
            <person name="Hale W."/>
            <person name="Han Y."/>
            <person name="Hemphill L."/>
            <person name="Highlander S.K."/>
            <person name="Hirani K."/>
            <person name="Hogues M."/>
            <person name="Jackson L."/>
            <person name="Jakkamsetti A."/>
            <person name="Javaid M."/>
            <person name="Jiang H."/>
            <person name="Korchina V."/>
            <person name="Kovar C."/>
            <person name="Lara F."/>
            <person name="Lee S."/>
            <person name="Mata R."/>
            <person name="Mathew T."/>
            <person name="Moen C."/>
            <person name="Morales K."/>
            <person name="Munidasa M."/>
            <person name="Nazareth L."/>
            <person name="Ngo R."/>
            <person name="Nguyen L."/>
            <person name="Okwuonu G."/>
            <person name="Ongeri F."/>
            <person name="Patil S."/>
            <person name="Petrosino J."/>
            <person name="Pham C."/>
            <person name="Pham P."/>
            <person name="Pu L.-L."/>
            <person name="Puazo M."/>
            <person name="Raj R."/>
            <person name="Reid J."/>
            <person name="Rouhana J."/>
            <person name="Saada N."/>
            <person name="Shang Y."/>
            <person name="Simmons D."/>
            <person name="Thornton R."/>
            <person name="Warren J."/>
            <person name="Weissenberger G."/>
            <person name="Zhang J."/>
            <person name="Zhang L."/>
            <person name="Zhou C."/>
            <person name="Zhu D."/>
            <person name="Muzny D."/>
            <person name="Worley K."/>
            <person name="Gibbs R."/>
        </authorList>
    </citation>
    <scope>NUCLEOTIDE SEQUENCE [LARGE SCALE GENOMIC DNA]</scope>
    <source>
        <strain evidence="2">ATCC 15826 / DSM 8339 / NCTC 10426 / 6573</strain>
    </source>
</reference>
<evidence type="ECO:0000313" key="1">
    <source>
        <dbReference type="EMBL" id="EEV89533.1"/>
    </source>
</evidence>
<dbReference type="STRING" id="2718.CHUV0807_1129"/>
<evidence type="ECO:0000313" key="2">
    <source>
        <dbReference type="Proteomes" id="UP000004870"/>
    </source>
</evidence>
<organism evidence="1 2">
    <name type="scientific">Cardiobacterium hominis (strain ATCC 15826 / DSM 8339 / NCTC 10426 / 6573)</name>
    <dbReference type="NCBI Taxonomy" id="638300"/>
    <lineage>
        <taxon>Bacteria</taxon>
        <taxon>Pseudomonadati</taxon>
        <taxon>Pseudomonadota</taxon>
        <taxon>Gammaproteobacteria</taxon>
        <taxon>Cardiobacteriales</taxon>
        <taxon>Cardiobacteriaceae</taxon>
        <taxon>Cardiobacterium</taxon>
    </lineage>
</organism>
<sequence length="87" mass="9947">MKSAAKKMTEKTEYEKACDRIKANAQKVDIIAEREAFEAWQKQCGLLPIDPRHHDPETGYRDTITGRNLDRWDAWLARAVAGETDGE</sequence>
<name>C8N737_CARH6</name>
<dbReference type="Proteomes" id="UP000004870">
    <property type="component" value="Unassembled WGS sequence"/>
</dbReference>
<comment type="caution">
    <text evidence="1">The sequence shown here is derived from an EMBL/GenBank/DDBJ whole genome shotgun (WGS) entry which is preliminary data.</text>
</comment>